<gene>
    <name evidence="2" type="ORF">MPNT_60102</name>
</gene>
<dbReference type="AlphaFoldDB" id="A0A8J2FTB8"/>
<sequence length="107" mass="11767">MRSTRRVVGVRVLTSARSRDVGRRGLGLSERPSVAEVVVPIRNGHHVSLALPASNPTKHVWSFSYGGVHKRLKKGRLPRMPSSGGNGGPPALMSPKRRDWPRRGLCR</sequence>
<dbReference type="Proteomes" id="UP000663859">
    <property type="component" value="Unassembled WGS sequence"/>
</dbReference>
<proteinExistence type="predicted"/>
<evidence type="ECO:0000313" key="3">
    <source>
        <dbReference type="Proteomes" id="UP000663859"/>
    </source>
</evidence>
<keyword evidence="3" id="KW-1185">Reference proteome</keyword>
<accession>A0A8J2FTB8</accession>
<organism evidence="2 3">
    <name type="scientific">Candidatus Methylacidithermus pantelleriae</name>
    <dbReference type="NCBI Taxonomy" id="2744239"/>
    <lineage>
        <taxon>Bacteria</taxon>
        <taxon>Pseudomonadati</taxon>
        <taxon>Verrucomicrobiota</taxon>
        <taxon>Methylacidiphilae</taxon>
        <taxon>Methylacidiphilales</taxon>
        <taxon>Methylacidiphilaceae</taxon>
        <taxon>Candidatus Methylacidithermus</taxon>
    </lineage>
</organism>
<comment type="caution">
    <text evidence="2">The sequence shown here is derived from an EMBL/GenBank/DDBJ whole genome shotgun (WGS) entry which is preliminary data.</text>
</comment>
<evidence type="ECO:0000256" key="1">
    <source>
        <dbReference type="SAM" id="MobiDB-lite"/>
    </source>
</evidence>
<protein>
    <submittedName>
        <fullName evidence="2">Uncharacterized protein</fullName>
    </submittedName>
</protein>
<feature type="region of interest" description="Disordered" evidence="1">
    <location>
        <begin position="72"/>
        <end position="107"/>
    </location>
</feature>
<feature type="compositionally biased region" description="Basic and acidic residues" evidence="1">
    <location>
        <begin position="96"/>
        <end position="107"/>
    </location>
</feature>
<name>A0A8J2FTB8_9BACT</name>
<dbReference type="EMBL" id="CAJNOB010000056">
    <property type="protein sequence ID" value="CAF0703786.1"/>
    <property type="molecule type" value="Genomic_DNA"/>
</dbReference>
<evidence type="ECO:0000313" key="2">
    <source>
        <dbReference type="EMBL" id="CAF0703786.1"/>
    </source>
</evidence>
<reference evidence="2" key="1">
    <citation type="submission" date="2021-02" db="EMBL/GenBank/DDBJ databases">
        <authorList>
            <person name="Cremers G."/>
            <person name="Picone N."/>
        </authorList>
    </citation>
    <scope>NUCLEOTIDE SEQUENCE</scope>
    <source>
        <strain evidence="2">PQ17</strain>
    </source>
</reference>